<feature type="transmembrane region" description="Helical" evidence="1">
    <location>
        <begin position="144"/>
        <end position="167"/>
    </location>
</feature>
<feature type="transmembrane region" description="Helical" evidence="1">
    <location>
        <begin position="179"/>
        <end position="200"/>
    </location>
</feature>
<feature type="transmembrane region" description="Helical" evidence="1">
    <location>
        <begin position="20"/>
        <end position="44"/>
    </location>
</feature>
<dbReference type="HOGENOM" id="CLU_1097586_0_0_11"/>
<keyword evidence="1" id="KW-0812">Transmembrane</keyword>
<dbReference type="EMBL" id="BA000035">
    <property type="protein sequence ID" value="BAC19561.1"/>
    <property type="molecule type" value="Genomic_DNA"/>
</dbReference>
<feature type="transmembrane region" description="Helical" evidence="1">
    <location>
        <begin position="206"/>
        <end position="230"/>
    </location>
</feature>
<keyword evidence="1" id="KW-1133">Transmembrane helix</keyword>
<dbReference type="Proteomes" id="UP000001409">
    <property type="component" value="Chromosome"/>
</dbReference>
<keyword evidence="1" id="KW-0472">Membrane</keyword>
<evidence type="ECO:0000256" key="1">
    <source>
        <dbReference type="SAM" id="Phobius"/>
    </source>
</evidence>
<reference evidence="2 3" key="1">
    <citation type="journal article" date="2003" name="Genome Res.">
        <title>Comparative complete genome sequence analysis of the amino acid replacements responsible for the thermostability of Corynebacterium efficiens.</title>
        <authorList>
            <person name="Nishio Y."/>
            <person name="Nakamura Y."/>
            <person name="Kawarabayasi Y."/>
            <person name="Usuda Y."/>
            <person name="Kimura E."/>
            <person name="Sugimoto S."/>
            <person name="Matsui K."/>
            <person name="Yamagishi A."/>
            <person name="Kikuchi H."/>
            <person name="Ikeo K."/>
            <person name="Gojobori T."/>
        </authorList>
    </citation>
    <scope>NUCLEOTIDE SEQUENCE [LARGE SCALE GENOMIC DNA]</scope>
    <source>
        <strain evidence="3">DSM 44549 / YS-314 / AJ 12310 / JCM 11189 / NBRC 100395</strain>
    </source>
</reference>
<evidence type="ECO:0000313" key="3">
    <source>
        <dbReference type="Proteomes" id="UP000001409"/>
    </source>
</evidence>
<organism evidence="2 3">
    <name type="scientific">Corynebacterium efficiens (strain DSM 44549 / YS-314 / AJ 12310 / JCM 11189 / NBRC 100395)</name>
    <dbReference type="NCBI Taxonomy" id="196164"/>
    <lineage>
        <taxon>Bacteria</taxon>
        <taxon>Bacillati</taxon>
        <taxon>Actinomycetota</taxon>
        <taxon>Actinomycetes</taxon>
        <taxon>Mycobacteriales</taxon>
        <taxon>Corynebacteriaceae</taxon>
        <taxon>Corynebacterium</taxon>
    </lineage>
</organism>
<proteinExistence type="predicted"/>
<feature type="transmembrane region" description="Helical" evidence="1">
    <location>
        <begin position="64"/>
        <end position="84"/>
    </location>
</feature>
<evidence type="ECO:0000313" key="2">
    <source>
        <dbReference type="EMBL" id="BAC19561.1"/>
    </source>
</evidence>
<accession>Q8FLV8</accession>
<keyword evidence="3" id="KW-1185">Reference proteome</keyword>
<protein>
    <submittedName>
        <fullName evidence="2">Uncharacterized protein</fullName>
    </submittedName>
</protein>
<dbReference type="eggNOG" id="ENOG503488S">
    <property type="taxonomic scope" value="Bacteria"/>
</dbReference>
<dbReference type="AlphaFoldDB" id="Q8FLV8"/>
<sequence length="238" mass="25998">MCPPMSDNTSSSASHTTARIGVIMAVALTVLTAVTFILALTALPNKVPYPFNQDVIVEQWPGDYLWMPPAMLLMVVFVGVLAALHEQAGPDRRIYSLIALGMGIPAATVLVINYYLQFTVMPISLEKDQLDGWALFTQYNPQGIFIALEELGYMLMSLVLLAVAPVVTGPGRVAKTLRVLLALQFVVMVLSLMLISALLGRERGDIFEITVITLVWVVLLIAGPLLAIWFRRSGARVT</sequence>
<dbReference type="KEGG" id="cef:CE2751"/>
<name>Q8FLV8_COREF</name>
<feature type="transmembrane region" description="Helical" evidence="1">
    <location>
        <begin position="96"/>
        <end position="116"/>
    </location>
</feature>